<dbReference type="InterPro" id="IPR002347">
    <property type="entry name" value="SDR_fam"/>
</dbReference>
<dbReference type="PANTHER" id="PTHR43180:SF33">
    <property type="entry name" value="15-HYDROXYPROSTAGLANDIN DEHYDROGENASE [NAD(+)]-LIKE"/>
    <property type="match status" value="1"/>
</dbReference>
<dbReference type="SUPFAM" id="SSF51735">
    <property type="entry name" value="NAD(P)-binding Rossmann-fold domains"/>
    <property type="match status" value="1"/>
</dbReference>
<gene>
    <name evidence="3" type="ORF">BDV29DRAFT_201593</name>
</gene>
<dbReference type="Pfam" id="PF00106">
    <property type="entry name" value="adh_short"/>
    <property type="match status" value="1"/>
</dbReference>
<dbReference type="OrthoDB" id="5371740at2759"/>
<dbReference type="PANTHER" id="PTHR43180">
    <property type="entry name" value="3-OXOACYL-(ACYL-CARRIER-PROTEIN) REDUCTASE (AFU_ORTHOLOGUE AFUA_6G11210)"/>
    <property type="match status" value="1"/>
</dbReference>
<evidence type="ECO:0000256" key="2">
    <source>
        <dbReference type="ARBA" id="ARBA00023002"/>
    </source>
</evidence>
<keyword evidence="4" id="KW-1185">Reference proteome</keyword>
<evidence type="ECO:0000256" key="1">
    <source>
        <dbReference type="ARBA" id="ARBA00006484"/>
    </source>
</evidence>
<evidence type="ECO:0008006" key="5">
    <source>
        <dbReference type="Google" id="ProtNLM"/>
    </source>
</evidence>
<name>A0A5N5XDJ6_9EURO</name>
<dbReference type="Proteomes" id="UP000326565">
    <property type="component" value="Unassembled WGS sequence"/>
</dbReference>
<proteinExistence type="inferred from homology"/>
<comment type="similarity">
    <text evidence="1">Belongs to the short-chain dehydrogenases/reductases (SDR) family.</text>
</comment>
<reference evidence="3 4" key="1">
    <citation type="submission" date="2019-04" db="EMBL/GenBank/DDBJ databases">
        <title>Friends and foes A comparative genomics study of 23 Aspergillus species from section Flavi.</title>
        <authorList>
            <consortium name="DOE Joint Genome Institute"/>
            <person name="Kjaerbolling I."/>
            <person name="Vesth T."/>
            <person name="Frisvad J.C."/>
            <person name="Nybo J.L."/>
            <person name="Theobald S."/>
            <person name="Kildgaard S."/>
            <person name="Isbrandt T."/>
            <person name="Kuo A."/>
            <person name="Sato A."/>
            <person name="Lyhne E.K."/>
            <person name="Kogle M.E."/>
            <person name="Wiebenga A."/>
            <person name="Kun R.S."/>
            <person name="Lubbers R.J."/>
            <person name="Makela M.R."/>
            <person name="Barry K."/>
            <person name="Chovatia M."/>
            <person name="Clum A."/>
            <person name="Daum C."/>
            <person name="Haridas S."/>
            <person name="He G."/>
            <person name="LaButti K."/>
            <person name="Lipzen A."/>
            <person name="Mondo S."/>
            <person name="Riley R."/>
            <person name="Salamov A."/>
            <person name="Simmons B.A."/>
            <person name="Magnuson J.K."/>
            <person name="Henrissat B."/>
            <person name="Mortensen U.H."/>
            <person name="Larsen T.O."/>
            <person name="Devries R.P."/>
            <person name="Grigoriev I.V."/>
            <person name="Machida M."/>
            <person name="Baker S.E."/>
            <person name="Andersen M.R."/>
        </authorList>
    </citation>
    <scope>NUCLEOTIDE SEQUENCE [LARGE SCALE GENOMIC DNA]</scope>
    <source>
        <strain evidence="3 4">CBS 151.66</strain>
    </source>
</reference>
<dbReference type="EMBL" id="ML732155">
    <property type="protein sequence ID" value="KAB8078848.1"/>
    <property type="molecule type" value="Genomic_DNA"/>
</dbReference>
<evidence type="ECO:0000313" key="3">
    <source>
        <dbReference type="EMBL" id="KAB8078848.1"/>
    </source>
</evidence>
<dbReference type="PRINTS" id="PR00081">
    <property type="entry name" value="GDHRDH"/>
</dbReference>
<sequence length="301" mass="32269">MHQVNIDPSLLLSHASAKVVLITGGANGIGAATASLFNAHGAKVVISDLDTYRKTAENLITTFPSPENAVFVTADILDWHQMTTLFKEAVQHFGALDIVIANAGTMESHPVLDLDNVDDEGNLNGSTEGFKVIDINLKGTLNTLRLALHHMRSRPGSIVLMASTSGYFGGTGVTAYVASKHGVVGLLRASQGVARQYGIRVNAVAPFFTPTRITAGFAHQWEEAGLEANTPHHVAETIACVAMDDGRKGSCVLVAGRYLRELEPTVIGLVPRWIGEDVAEFMGRAMRFFGDIGGYVLPRFE</sequence>
<dbReference type="GO" id="GO:0016491">
    <property type="term" value="F:oxidoreductase activity"/>
    <property type="evidence" value="ECO:0007669"/>
    <property type="project" value="UniProtKB-KW"/>
</dbReference>
<dbReference type="InterPro" id="IPR036291">
    <property type="entry name" value="NAD(P)-bd_dom_sf"/>
</dbReference>
<keyword evidence="2" id="KW-0560">Oxidoreductase</keyword>
<organism evidence="3 4">
    <name type="scientific">Aspergillus leporis</name>
    <dbReference type="NCBI Taxonomy" id="41062"/>
    <lineage>
        <taxon>Eukaryota</taxon>
        <taxon>Fungi</taxon>
        <taxon>Dikarya</taxon>
        <taxon>Ascomycota</taxon>
        <taxon>Pezizomycotina</taxon>
        <taxon>Eurotiomycetes</taxon>
        <taxon>Eurotiomycetidae</taxon>
        <taxon>Eurotiales</taxon>
        <taxon>Aspergillaceae</taxon>
        <taxon>Aspergillus</taxon>
        <taxon>Aspergillus subgen. Circumdati</taxon>
    </lineage>
</organism>
<accession>A0A5N5XDJ6</accession>
<protein>
    <recommendedName>
        <fullName evidence="5">Dehydrogenase with different specificitie</fullName>
    </recommendedName>
</protein>
<dbReference type="AlphaFoldDB" id="A0A5N5XDJ6"/>
<dbReference type="Gene3D" id="3.40.50.720">
    <property type="entry name" value="NAD(P)-binding Rossmann-like Domain"/>
    <property type="match status" value="1"/>
</dbReference>
<evidence type="ECO:0000313" key="4">
    <source>
        <dbReference type="Proteomes" id="UP000326565"/>
    </source>
</evidence>